<keyword evidence="4" id="KW-0547">Nucleotide-binding</keyword>
<feature type="domain" description="Glutamyl/glutaminyl-tRNA synthetase class Ib catalytic" evidence="9">
    <location>
        <begin position="721"/>
        <end position="990"/>
    </location>
</feature>
<keyword evidence="13" id="KW-1185">Reference proteome</keyword>
<dbReference type="PANTHER" id="PTHR43311:SF2">
    <property type="entry name" value="GLUTAMATE--TRNA LIGASE, MITOCHONDRIAL-RELATED"/>
    <property type="match status" value="1"/>
</dbReference>
<dbReference type="Pfam" id="PF19269">
    <property type="entry name" value="Anticodon_2"/>
    <property type="match status" value="1"/>
</dbReference>
<dbReference type="Pfam" id="PF13205">
    <property type="entry name" value="Big_5"/>
    <property type="match status" value="1"/>
</dbReference>
<feature type="domain" description="Aminoacyl-tRNA synthetase class I anticodon-binding" evidence="11">
    <location>
        <begin position="1021"/>
        <end position="1142"/>
    </location>
</feature>
<dbReference type="Proteomes" id="UP001642484">
    <property type="component" value="Unassembled WGS sequence"/>
</dbReference>
<dbReference type="Gene3D" id="1.10.10.350">
    <property type="match status" value="1"/>
</dbReference>
<feature type="compositionally biased region" description="Polar residues" evidence="8">
    <location>
        <begin position="653"/>
        <end position="676"/>
    </location>
</feature>
<dbReference type="InterPro" id="IPR020058">
    <property type="entry name" value="Glu/Gln-tRNA-synth_Ib_cat-dom"/>
</dbReference>
<dbReference type="Pfam" id="PF00749">
    <property type="entry name" value="tRNA-synt_1c"/>
    <property type="match status" value="1"/>
</dbReference>
<evidence type="ECO:0000259" key="9">
    <source>
        <dbReference type="Pfam" id="PF00749"/>
    </source>
</evidence>
<keyword evidence="3" id="KW-0732">Signal</keyword>
<dbReference type="InterPro" id="IPR004527">
    <property type="entry name" value="Glu-tRNA-ligase_bac/mito"/>
</dbReference>
<name>A0ABP0PDB2_9DINO</name>
<dbReference type="SUPFAM" id="SSF52374">
    <property type="entry name" value="Nucleotidylyl transferase"/>
    <property type="match status" value="1"/>
</dbReference>
<evidence type="ECO:0000256" key="2">
    <source>
        <dbReference type="ARBA" id="ARBA00022598"/>
    </source>
</evidence>
<dbReference type="EMBL" id="CAXAMN010022962">
    <property type="protein sequence ID" value="CAK9074037.1"/>
    <property type="molecule type" value="Genomic_DNA"/>
</dbReference>
<evidence type="ECO:0000259" key="11">
    <source>
        <dbReference type="Pfam" id="PF19269"/>
    </source>
</evidence>
<proteinExistence type="inferred from homology"/>
<keyword evidence="7" id="KW-0030">Aminoacyl-tRNA synthetase</keyword>
<dbReference type="SUPFAM" id="SSF48163">
    <property type="entry name" value="An anticodon-binding domain of class I aminoacyl-tRNA synthetases"/>
    <property type="match status" value="1"/>
</dbReference>
<evidence type="ECO:0000256" key="7">
    <source>
        <dbReference type="ARBA" id="ARBA00023146"/>
    </source>
</evidence>
<dbReference type="InterPro" id="IPR008925">
    <property type="entry name" value="aa_tRNA-synth_I_cd-bd_sf"/>
</dbReference>
<feature type="region of interest" description="Disordered" evidence="8">
    <location>
        <begin position="651"/>
        <end position="684"/>
    </location>
</feature>
<dbReference type="InterPro" id="IPR020751">
    <property type="entry name" value="aa-tRNA-synth_I_codon-bd_sub2"/>
</dbReference>
<evidence type="ECO:0000256" key="8">
    <source>
        <dbReference type="SAM" id="MobiDB-lite"/>
    </source>
</evidence>
<evidence type="ECO:0000256" key="6">
    <source>
        <dbReference type="ARBA" id="ARBA00022917"/>
    </source>
</evidence>
<evidence type="ECO:0000259" key="10">
    <source>
        <dbReference type="Pfam" id="PF13205"/>
    </source>
</evidence>
<gene>
    <name evidence="12" type="ORF">CCMP2556_LOCUS36487</name>
</gene>
<evidence type="ECO:0000256" key="3">
    <source>
        <dbReference type="ARBA" id="ARBA00022729"/>
    </source>
</evidence>
<comment type="similarity">
    <text evidence="1">Belongs to the class-I aminoacyl-tRNA synthetase family. Glutamate--tRNA ligase type 1 subfamily.</text>
</comment>
<feature type="domain" description="SbsA Ig-like" evidence="10">
    <location>
        <begin position="464"/>
        <end position="583"/>
    </location>
</feature>
<evidence type="ECO:0000256" key="4">
    <source>
        <dbReference type="ARBA" id="ARBA00022741"/>
    </source>
</evidence>
<evidence type="ECO:0000313" key="12">
    <source>
        <dbReference type="EMBL" id="CAK9074037.1"/>
    </source>
</evidence>
<organism evidence="12 13">
    <name type="scientific">Durusdinium trenchii</name>
    <dbReference type="NCBI Taxonomy" id="1381693"/>
    <lineage>
        <taxon>Eukaryota</taxon>
        <taxon>Sar</taxon>
        <taxon>Alveolata</taxon>
        <taxon>Dinophyceae</taxon>
        <taxon>Suessiales</taxon>
        <taxon>Symbiodiniaceae</taxon>
        <taxon>Durusdinium</taxon>
    </lineage>
</organism>
<keyword evidence="6" id="KW-0648">Protein biosynthesis</keyword>
<evidence type="ECO:0000313" key="13">
    <source>
        <dbReference type="Proteomes" id="UP001642484"/>
    </source>
</evidence>
<evidence type="ECO:0008006" key="14">
    <source>
        <dbReference type="Google" id="ProtNLM"/>
    </source>
</evidence>
<protein>
    <recommendedName>
        <fullName evidence="14">Glutamate--tRNA ligase</fullName>
    </recommendedName>
</protein>
<dbReference type="InterPro" id="IPR014729">
    <property type="entry name" value="Rossmann-like_a/b/a_fold"/>
</dbReference>
<dbReference type="InterPro" id="IPR045462">
    <property type="entry name" value="aa-tRNA-synth_I_cd-bd"/>
</dbReference>
<keyword evidence="2" id="KW-0436">Ligase</keyword>
<keyword evidence="5" id="KW-0067">ATP-binding</keyword>
<evidence type="ECO:0000256" key="1">
    <source>
        <dbReference type="ARBA" id="ARBA00007894"/>
    </source>
</evidence>
<dbReference type="PANTHER" id="PTHR43311">
    <property type="entry name" value="GLUTAMATE--TRNA LIGASE"/>
    <property type="match status" value="1"/>
</dbReference>
<reference evidence="12 13" key="1">
    <citation type="submission" date="2024-02" db="EMBL/GenBank/DDBJ databases">
        <authorList>
            <person name="Chen Y."/>
            <person name="Shah S."/>
            <person name="Dougan E. K."/>
            <person name="Thang M."/>
            <person name="Chan C."/>
        </authorList>
    </citation>
    <scope>NUCLEOTIDE SEQUENCE [LARGE SCALE GENOMIC DNA]</scope>
</reference>
<evidence type="ECO:0000256" key="5">
    <source>
        <dbReference type="ARBA" id="ARBA00022840"/>
    </source>
</evidence>
<dbReference type="InterPro" id="IPR049940">
    <property type="entry name" value="GluQ/Sye"/>
</dbReference>
<dbReference type="InterPro" id="IPR032812">
    <property type="entry name" value="SbsA_Ig"/>
</dbReference>
<dbReference type="Gene3D" id="3.40.50.620">
    <property type="entry name" value="HUPs"/>
    <property type="match status" value="1"/>
</dbReference>
<accession>A0ABP0PDB2</accession>
<comment type="caution">
    <text evidence="12">The sequence shown here is derived from an EMBL/GenBank/DDBJ whole genome shotgun (WGS) entry which is preliminary data.</text>
</comment>
<sequence length="1175" mass="130429">MFSSSRGISRRLKPLRGWIRPFQAAVLLWHCGSLAESYPPEELIGGLSRVQPESEAFLQQSSSNPSISHAEVKRVKPGRRLQIAFNNKENDHQLEQSQEEVVYCEMDLIADFPMGLVGEAALLLQRAIQIVLNLREYAVQLLPGFSSRPDTVSNIFEFSFAVLPPKGGSEDIAYMLRKASESAILVKFKELVLSSQAMKDQVQVSDGWLLVMPIPEVKEETVRRPVSFETWTSTPEPLPYIPRITTTEAHTNPQDCATITSPCECAGVSACEWAKINDQYRCQRGNGRVPCTACDSQQECQALTCGGLTSACLCAFSPLKCHWDSTKGSCFEGDGTTRCSACARQSHCRPPEIVSFVPAAGTQLTLPQHKDLQIDFDRTVTVKETGTTSFTCSEQPLPFYVPWSDIQLSLTGKGIRISISVLLKSNFKSTRECTLEIGYGVVVDNDDVPFTGLEKGLYSFSLGDTVQPNVRSYTPPNGASDVVPGSSVTFAFDEDIKVVSQKGVIVLYETSDDSSASLFEGAVASFQMSSPTVAVKDREIIVDLSQLTKGDFEYSLGLPNDAIADTSGNLFPGIPAGFYTFRTRSTHVIESGVLPGFEENYPLILAGGGGLLVALGALITWRLCRLKSHAKARSIYPETLPSHEKEHLDFDGSGTTLSFDQTEADNSSTRDSSGRNWAQKVRSAESPKAQWQSAYVKASIAKNGLAGYMLVELEQHCLIGYSPSHKEGLKWCGITWDEGPDIGGEHGPYRQSERIEAGIYKEQLEKLMANGHAYRCFLSPEELDEMRAEAERNDQAFFLQSPWANASDEEVQAMIDQGKPYVYRFRVPFDREIVVDDLVLGEVIWNSDDLGGDFVIVRQNGMPMYNFGVVVDDAFMGISHVLRAQEHLMNTPRQILMYEALDLKVPTFGHMPLILAPDRTKLSKRHGAVSVGEYQNRGYLASGMVNYLSQLGWNDGTKQEIYTTDELLGAFKMDRMSKVAAIFDTDKFKWVNGHHVRRLSDEEALQLIGSQLKEHGLVKEVSGDFVKKASQLLRERISTLTEAVEELRAMLHFDLEEMLTQDVAQPYIEDGSLQETAKLLLDAQEEGRFDSIGSDPEAMKNVVKQIKKARGDVKKKALLVPLRLCLTSKSSGPDMTVFFEMLKEVDDNVLCECVSLEKRLQMLKEKFLEQPVHAS</sequence>
<dbReference type="NCBIfam" id="TIGR00464">
    <property type="entry name" value="gltX_bact"/>
    <property type="match status" value="1"/>
</dbReference>